<protein>
    <submittedName>
        <fullName evidence="3">Uncharacterized protein</fullName>
    </submittedName>
</protein>
<evidence type="ECO:0000313" key="3">
    <source>
        <dbReference type="WBParaSite" id="jg20623"/>
    </source>
</evidence>
<sequence>MTNDQSAKVTQEERRARKIRFLLRLSLRNSRPKRWKRLIIYVVFEFQQVPPGTPAPVTPSPVSAPSPNDYDQMLPSNLQCQQMELIRARWEIGSCGKSSATPSKSAQNWDTPSAKSQKKKKKAERIGSCCGRASKIHVQSGGER</sequence>
<dbReference type="Proteomes" id="UP000887574">
    <property type="component" value="Unplaced"/>
</dbReference>
<reference evidence="3" key="1">
    <citation type="submission" date="2022-11" db="UniProtKB">
        <authorList>
            <consortium name="WormBaseParasite"/>
        </authorList>
    </citation>
    <scope>IDENTIFICATION</scope>
</reference>
<dbReference type="WBParaSite" id="jg20623">
    <property type="protein sequence ID" value="jg20623"/>
    <property type="gene ID" value="jg20623"/>
</dbReference>
<feature type="compositionally biased region" description="Polar residues" evidence="1">
    <location>
        <begin position="96"/>
        <end position="111"/>
    </location>
</feature>
<organism evidence="2 3">
    <name type="scientific">Ditylenchus dipsaci</name>
    <dbReference type="NCBI Taxonomy" id="166011"/>
    <lineage>
        <taxon>Eukaryota</taxon>
        <taxon>Metazoa</taxon>
        <taxon>Ecdysozoa</taxon>
        <taxon>Nematoda</taxon>
        <taxon>Chromadorea</taxon>
        <taxon>Rhabditida</taxon>
        <taxon>Tylenchina</taxon>
        <taxon>Tylenchomorpha</taxon>
        <taxon>Sphaerularioidea</taxon>
        <taxon>Anguinidae</taxon>
        <taxon>Anguininae</taxon>
        <taxon>Ditylenchus</taxon>
    </lineage>
</organism>
<dbReference type="AlphaFoldDB" id="A0A915DLH6"/>
<evidence type="ECO:0000313" key="2">
    <source>
        <dbReference type="Proteomes" id="UP000887574"/>
    </source>
</evidence>
<evidence type="ECO:0000256" key="1">
    <source>
        <dbReference type="SAM" id="MobiDB-lite"/>
    </source>
</evidence>
<name>A0A915DLH6_9BILA</name>
<accession>A0A915DLH6</accession>
<proteinExistence type="predicted"/>
<feature type="region of interest" description="Disordered" evidence="1">
    <location>
        <begin position="49"/>
        <end position="74"/>
    </location>
</feature>
<feature type="compositionally biased region" description="Pro residues" evidence="1">
    <location>
        <begin position="51"/>
        <end position="64"/>
    </location>
</feature>
<feature type="region of interest" description="Disordered" evidence="1">
    <location>
        <begin position="95"/>
        <end position="144"/>
    </location>
</feature>
<keyword evidence="2" id="KW-1185">Reference proteome</keyword>